<keyword evidence="12 14" id="KW-0378">Hydrolase</keyword>
<dbReference type="PROSITE" id="PS51975">
    <property type="entry name" value="RNASE_H_2"/>
    <property type="match status" value="1"/>
</dbReference>
<evidence type="ECO:0000256" key="14">
    <source>
        <dbReference type="HAMAP-Rule" id="MF_00052"/>
    </source>
</evidence>
<protein>
    <recommendedName>
        <fullName evidence="7 14">Ribonuclease HII</fullName>
        <shortName evidence="14">RNase HII</shortName>
        <ecNumber evidence="6 14">3.1.26.4</ecNumber>
    </recommendedName>
</protein>
<evidence type="ECO:0000256" key="12">
    <source>
        <dbReference type="ARBA" id="ARBA00022801"/>
    </source>
</evidence>
<feature type="domain" description="RNase H type-2" evidence="17">
    <location>
        <begin position="17"/>
        <end position="209"/>
    </location>
</feature>
<dbReference type="PANTHER" id="PTHR10954:SF18">
    <property type="entry name" value="RIBONUCLEASE HII"/>
    <property type="match status" value="1"/>
</dbReference>
<dbReference type="GO" id="GO:0030145">
    <property type="term" value="F:manganese ion binding"/>
    <property type="evidence" value="ECO:0007669"/>
    <property type="project" value="UniProtKB-UniRule"/>
</dbReference>
<feature type="binding site" evidence="14 15">
    <location>
        <position position="24"/>
    </location>
    <ligand>
        <name>a divalent metal cation</name>
        <dbReference type="ChEBI" id="CHEBI:60240"/>
    </ligand>
</feature>
<dbReference type="GO" id="GO:0032299">
    <property type="term" value="C:ribonuclease H2 complex"/>
    <property type="evidence" value="ECO:0007669"/>
    <property type="project" value="TreeGrafter"/>
</dbReference>
<dbReference type="HAMAP" id="MF_00052_B">
    <property type="entry name" value="RNase_HII_B"/>
    <property type="match status" value="1"/>
</dbReference>
<evidence type="ECO:0000256" key="13">
    <source>
        <dbReference type="ARBA" id="ARBA00023211"/>
    </source>
</evidence>
<evidence type="ECO:0000256" key="15">
    <source>
        <dbReference type="PROSITE-ProRule" id="PRU01319"/>
    </source>
</evidence>
<comment type="similarity">
    <text evidence="5 14 16">Belongs to the RNase HII family.</text>
</comment>
<evidence type="ECO:0000256" key="7">
    <source>
        <dbReference type="ARBA" id="ARBA00019179"/>
    </source>
</evidence>
<comment type="function">
    <text evidence="3 14 16">Endonuclease that specifically degrades the RNA of RNA-DNA hybrids.</text>
</comment>
<dbReference type="GO" id="GO:0043137">
    <property type="term" value="P:DNA replication, removal of RNA primer"/>
    <property type="evidence" value="ECO:0007669"/>
    <property type="project" value="TreeGrafter"/>
</dbReference>
<evidence type="ECO:0000256" key="3">
    <source>
        <dbReference type="ARBA" id="ARBA00004065"/>
    </source>
</evidence>
<dbReference type="GO" id="GO:0003723">
    <property type="term" value="F:RNA binding"/>
    <property type="evidence" value="ECO:0007669"/>
    <property type="project" value="UniProtKB-UniRule"/>
</dbReference>
<keyword evidence="10 14" id="KW-0479">Metal-binding</keyword>
<evidence type="ECO:0000256" key="2">
    <source>
        <dbReference type="ARBA" id="ARBA00001946"/>
    </source>
</evidence>
<dbReference type="Proteomes" id="UP000463983">
    <property type="component" value="Chromosome"/>
</dbReference>
<keyword evidence="8 14" id="KW-0963">Cytoplasm</keyword>
<evidence type="ECO:0000256" key="6">
    <source>
        <dbReference type="ARBA" id="ARBA00012180"/>
    </source>
</evidence>
<evidence type="ECO:0000256" key="9">
    <source>
        <dbReference type="ARBA" id="ARBA00022722"/>
    </source>
</evidence>
<dbReference type="EC" id="3.1.26.4" evidence="6 14"/>
<evidence type="ECO:0000256" key="11">
    <source>
        <dbReference type="ARBA" id="ARBA00022759"/>
    </source>
</evidence>
<dbReference type="RefSeq" id="WP_161932128.1">
    <property type="nucleotide sequence ID" value="NZ_CP047901.1"/>
</dbReference>
<dbReference type="CDD" id="cd07182">
    <property type="entry name" value="RNase_HII_bacteria_HII_like"/>
    <property type="match status" value="1"/>
</dbReference>
<dbReference type="InterPro" id="IPR012337">
    <property type="entry name" value="RNaseH-like_sf"/>
</dbReference>
<dbReference type="Gene3D" id="3.30.420.10">
    <property type="entry name" value="Ribonuclease H-like superfamily/Ribonuclease H"/>
    <property type="match status" value="1"/>
</dbReference>
<accession>A0A857N6G6</accession>
<comment type="catalytic activity">
    <reaction evidence="1 14 15 16">
        <text>Endonucleolytic cleavage to 5'-phosphomonoester.</text>
        <dbReference type="EC" id="3.1.26.4"/>
    </reaction>
</comment>
<evidence type="ECO:0000313" key="18">
    <source>
        <dbReference type="EMBL" id="QHO63767.1"/>
    </source>
</evidence>
<dbReference type="Pfam" id="PF01351">
    <property type="entry name" value="RNase_HII"/>
    <property type="match status" value="1"/>
</dbReference>
<comment type="subcellular location">
    <subcellularLocation>
        <location evidence="4 14">Cytoplasm</location>
    </subcellularLocation>
</comment>
<evidence type="ECO:0000256" key="10">
    <source>
        <dbReference type="ARBA" id="ARBA00022723"/>
    </source>
</evidence>
<name>A0A857N6G6_9BACT</name>
<comment type="cofactor">
    <cofactor evidence="2">
        <name>Mg(2+)</name>
        <dbReference type="ChEBI" id="CHEBI:18420"/>
    </cofactor>
</comment>
<dbReference type="EMBL" id="CP047901">
    <property type="protein sequence ID" value="QHO63767.1"/>
    <property type="molecule type" value="Genomic_DNA"/>
</dbReference>
<dbReference type="InterPro" id="IPR024567">
    <property type="entry name" value="RNase_HII/HIII_dom"/>
</dbReference>
<dbReference type="NCBIfam" id="NF000595">
    <property type="entry name" value="PRK00015.1-3"/>
    <property type="match status" value="1"/>
</dbReference>
<dbReference type="GO" id="GO:0006298">
    <property type="term" value="P:mismatch repair"/>
    <property type="evidence" value="ECO:0007669"/>
    <property type="project" value="TreeGrafter"/>
</dbReference>
<feature type="binding site" evidence="14 15">
    <location>
        <position position="23"/>
    </location>
    <ligand>
        <name>a divalent metal cation</name>
        <dbReference type="ChEBI" id="CHEBI:60240"/>
    </ligand>
</feature>
<keyword evidence="9 14" id="KW-0540">Nuclease</keyword>
<evidence type="ECO:0000259" key="17">
    <source>
        <dbReference type="PROSITE" id="PS51975"/>
    </source>
</evidence>
<dbReference type="PANTHER" id="PTHR10954">
    <property type="entry name" value="RIBONUCLEASE H2 SUBUNIT A"/>
    <property type="match status" value="1"/>
</dbReference>
<evidence type="ECO:0000256" key="5">
    <source>
        <dbReference type="ARBA" id="ARBA00007383"/>
    </source>
</evidence>
<keyword evidence="11 14" id="KW-0255">Endonuclease</keyword>
<sequence>MTKPNLDFESQLWKQYRYIAGIDEVGRGALAGPVVTAAVVLPTHFSSQLLPNINDSKLLTSNKRLQLAQLISQHAIYTSINTTSVSIINRLGINKAIFISMRKSLKQLPHCDHVLVDGYRIPHLPRLSNHQTPIIKGDSISISIAAASILAKVYRDHLMDQLHLQIPHYFWNQNKGYGTTKHAQALQQYGPTQYHRHLFIRKIFKPQNP</sequence>
<organism evidence="18 19">
    <name type="scientific">Candidatus Chazhemtobacterium aquaticus</name>
    <dbReference type="NCBI Taxonomy" id="2715735"/>
    <lineage>
        <taxon>Bacteria</taxon>
        <taxon>Candidatus Chazhemtobacteraceae</taxon>
        <taxon>Candidatus Chazhemtobacterium</taxon>
    </lineage>
</organism>
<evidence type="ECO:0000256" key="4">
    <source>
        <dbReference type="ARBA" id="ARBA00004496"/>
    </source>
</evidence>
<keyword evidence="13 14" id="KW-0464">Manganese</keyword>
<feature type="binding site" evidence="14 15">
    <location>
        <position position="117"/>
    </location>
    <ligand>
        <name>a divalent metal cation</name>
        <dbReference type="ChEBI" id="CHEBI:60240"/>
    </ligand>
</feature>
<evidence type="ECO:0000256" key="8">
    <source>
        <dbReference type="ARBA" id="ARBA00022490"/>
    </source>
</evidence>
<dbReference type="InterPro" id="IPR022898">
    <property type="entry name" value="RNase_HII"/>
</dbReference>
<comment type="cofactor">
    <cofactor evidence="14 15">
        <name>Mn(2+)</name>
        <dbReference type="ChEBI" id="CHEBI:29035"/>
    </cofactor>
    <cofactor evidence="14 15">
        <name>Mg(2+)</name>
        <dbReference type="ChEBI" id="CHEBI:18420"/>
    </cofactor>
    <text evidence="14 15">Manganese or magnesium. Binds 1 divalent metal ion per monomer in the absence of substrate. May bind a second metal ion after substrate binding.</text>
</comment>
<reference evidence="19" key="1">
    <citation type="journal article" date="2020" name="Microorganisms">
        <title>Complete Genome of a Member of a New Bacterial Lineage in the Microgenomates Group Reveals an Unusual Nucleotide Composition Disparity Between Two Strands of DNA and Limited Metabolic Potential.</title>
        <authorList>
            <person name="Kadnikov V.V."/>
            <person name="Mardanov A.V."/>
            <person name="Beletsky A.V."/>
            <person name="Karnachuk O.V."/>
            <person name="Ravin N.V."/>
        </authorList>
    </citation>
    <scope>NUCLEOTIDE SEQUENCE [LARGE SCALE GENOMIC DNA]</scope>
</reference>
<evidence type="ECO:0000313" key="19">
    <source>
        <dbReference type="Proteomes" id="UP000463983"/>
    </source>
</evidence>
<proteinExistence type="inferred from homology"/>
<dbReference type="InterPro" id="IPR001352">
    <property type="entry name" value="RNase_HII/HIII"/>
</dbReference>
<dbReference type="AlphaFoldDB" id="A0A857N6G6"/>
<gene>
    <name evidence="14" type="primary">rnhB</name>
    <name evidence="18" type="ORF">MICH65_0786</name>
</gene>
<evidence type="ECO:0000256" key="16">
    <source>
        <dbReference type="RuleBase" id="RU003515"/>
    </source>
</evidence>
<dbReference type="KEGG" id="caqa:MICH65_0786"/>
<dbReference type="SUPFAM" id="SSF53098">
    <property type="entry name" value="Ribonuclease H-like"/>
    <property type="match status" value="1"/>
</dbReference>
<dbReference type="InterPro" id="IPR036397">
    <property type="entry name" value="RNaseH_sf"/>
</dbReference>
<evidence type="ECO:0000256" key="1">
    <source>
        <dbReference type="ARBA" id="ARBA00000077"/>
    </source>
</evidence>
<dbReference type="GO" id="GO:0004523">
    <property type="term" value="F:RNA-DNA hybrid ribonuclease activity"/>
    <property type="evidence" value="ECO:0007669"/>
    <property type="project" value="UniProtKB-UniRule"/>
</dbReference>
<dbReference type="GO" id="GO:0005737">
    <property type="term" value="C:cytoplasm"/>
    <property type="evidence" value="ECO:0007669"/>
    <property type="project" value="UniProtKB-SubCell"/>
</dbReference>
<keyword evidence="19" id="KW-1185">Reference proteome</keyword>